<dbReference type="GeneID" id="11506586"/>
<accession>G2QIL6</accession>
<keyword evidence="1" id="KW-0812">Transmembrane</keyword>
<organism evidence="2 3">
    <name type="scientific">Thermothelomyces thermophilus (strain ATCC 42464 / BCRC 31852 / DSM 1799)</name>
    <name type="common">Sporotrichum thermophile</name>
    <dbReference type="NCBI Taxonomy" id="573729"/>
    <lineage>
        <taxon>Eukaryota</taxon>
        <taxon>Fungi</taxon>
        <taxon>Dikarya</taxon>
        <taxon>Ascomycota</taxon>
        <taxon>Pezizomycotina</taxon>
        <taxon>Sordariomycetes</taxon>
        <taxon>Sordariomycetidae</taxon>
        <taxon>Sordariales</taxon>
        <taxon>Chaetomiaceae</taxon>
        <taxon>Thermothelomyces</taxon>
    </lineage>
</organism>
<dbReference type="AlphaFoldDB" id="G2QIL6"/>
<dbReference type="VEuPathDB" id="FungiDB:MYCTH_2307932"/>
<sequence>MNAPSNSSPEKYHPEPLRLATGSAAWYFGLFLCLDLKTLAKCKRQHGPVGDIDDGHLSG</sequence>
<dbReference type="InParanoid" id="G2QIL6"/>
<dbReference type="EMBL" id="CP003006">
    <property type="protein sequence ID" value="AEO59547.1"/>
    <property type="molecule type" value="Genomic_DNA"/>
</dbReference>
<dbReference type="HOGENOM" id="CLU_2962524_0_0_1"/>
<evidence type="ECO:0000256" key="1">
    <source>
        <dbReference type="SAM" id="Phobius"/>
    </source>
</evidence>
<dbReference type="RefSeq" id="XP_003664792.1">
    <property type="nucleotide sequence ID" value="XM_003664744.1"/>
</dbReference>
<keyword evidence="1" id="KW-1133">Transmembrane helix</keyword>
<dbReference type="Proteomes" id="UP000007322">
    <property type="component" value="Chromosome 5"/>
</dbReference>
<name>G2QIL6_THET4</name>
<evidence type="ECO:0000313" key="2">
    <source>
        <dbReference type="EMBL" id="AEO59547.1"/>
    </source>
</evidence>
<evidence type="ECO:0000313" key="3">
    <source>
        <dbReference type="Proteomes" id="UP000007322"/>
    </source>
</evidence>
<dbReference type="KEGG" id="mtm:MYCTH_2307932"/>
<protein>
    <submittedName>
        <fullName evidence="2">Uncharacterized protein</fullName>
    </submittedName>
</protein>
<gene>
    <name evidence="2" type="ORF">MYCTH_2307932</name>
</gene>
<feature type="transmembrane region" description="Helical" evidence="1">
    <location>
        <begin position="17"/>
        <end position="36"/>
    </location>
</feature>
<keyword evidence="3" id="KW-1185">Reference proteome</keyword>
<proteinExistence type="predicted"/>
<keyword evidence="1" id="KW-0472">Membrane</keyword>
<reference evidence="2 3" key="1">
    <citation type="journal article" date="2011" name="Nat. Biotechnol.">
        <title>Comparative genomic analysis of the thermophilic biomass-degrading fungi Myceliophthora thermophila and Thielavia terrestris.</title>
        <authorList>
            <person name="Berka R.M."/>
            <person name="Grigoriev I.V."/>
            <person name="Otillar R."/>
            <person name="Salamov A."/>
            <person name="Grimwood J."/>
            <person name="Reid I."/>
            <person name="Ishmael N."/>
            <person name="John T."/>
            <person name="Darmond C."/>
            <person name="Moisan M.-C."/>
            <person name="Henrissat B."/>
            <person name="Coutinho P.M."/>
            <person name="Lombard V."/>
            <person name="Natvig D.O."/>
            <person name="Lindquist E."/>
            <person name="Schmutz J."/>
            <person name="Lucas S."/>
            <person name="Harris P."/>
            <person name="Powlowski J."/>
            <person name="Bellemare A."/>
            <person name="Taylor D."/>
            <person name="Butler G."/>
            <person name="de Vries R.P."/>
            <person name="Allijn I.E."/>
            <person name="van den Brink J."/>
            <person name="Ushinsky S."/>
            <person name="Storms R."/>
            <person name="Powell A.J."/>
            <person name="Paulsen I.T."/>
            <person name="Elbourne L.D.H."/>
            <person name="Baker S.E."/>
            <person name="Magnuson J."/>
            <person name="LaBoissiere S."/>
            <person name="Clutterbuck A.J."/>
            <person name="Martinez D."/>
            <person name="Wogulis M."/>
            <person name="de Leon A.L."/>
            <person name="Rey M.W."/>
            <person name="Tsang A."/>
        </authorList>
    </citation>
    <scope>NUCLEOTIDE SEQUENCE [LARGE SCALE GENOMIC DNA]</scope>
    <source>
        <strain evidence="3">ATCC 42464 / BCRC 31852 / DSM 1799</strain>
    </source>
</reference>